<dbReference type="PANTHER" id="PTHR30111">
    <property type="entry name" value="33 KDA CHAPERONIN"/>
    <property type="match status" value="1"/>
</dbReference>
<dbReference type="Pfam" id="PF01430">
    <property type="entry name" value="HSP33"/>
    <property type="match status" value="1"/>
</dbReference>
<evidence type="ECO:0000256" key="4">
    <source>
        <dbReference type="ARBA" id="ARBA00023186"/>
    </source>
</evidence>
<evidence type="ECO:0000313" key="7">
    <source>
        <dbReference type="Proteomes" id="UP000245523"/>
    </source>
</evidence>
<evidence type="ECO:0000256" key="1">
    <source>
        <dbReference type="ARBA" id="ARBA00022490"/>
    </source>
</evidence>
<reference evidence="6 7" key="1">
    <citation type="submission" date="2018-05" db="EMBL/GenBank/DDBJ databases">
        <title>Animal gut microbial communities from fecal samples from Wisconsin, USA.</title>
        <authorList>
            <person name="Neumann A."/>
        </authorList>
    </citation>
    <scope>NUCLEOTIDE SEQUENCE [LARGE SCALE GENOMIC DNA]</scope>
    <source>
        <strain evidence="6 7">UWS4</strain>
    </source>
</reference>
<keyword evidence="7" id="KW-1185">Reference proteome</keyword>
<keyword evidence="5" id="KW-0676">Redox-active center</keyword>
<dbReference type="SUPFAM" id="SSF64397">
    <property type="entry name" value="Hsp33 domain"/>
    <property type="match status" value="1"/>
</dbReference>
<evidence type="ECO:0000313" key="6">
    <source>
        <dbReference type="EMBL" id="PWL03178.1"/>
    </source>
</evidence>
<keyword evidence="1" id="KW-0963">Cytoplasm</keyword>
<proteinExistence type="predicted"/>
<dbReference type="PANTHER" id="PTHR30111:SF1">
    <property type="entry name" value="33 KDA CHAPERONIN"/>
    <property type="match status" value="1"/>
</dbReference>
<dbReference type="RefSeq" id="WP_106197682.1">
    <property type="nucleotide sequence ID" value="NZ_JAXEIU010000046.1"/>
</dbReference>
<dbReference type="SUPFAM" id="SSF118352">
    <property type="entry name" value="HSP33 redox switch-like"/>
    <property type="match status" value="1"/>
</dbReference>
<keyword evidence="3" id="KW-1015">Disulfide bond</keyword>
<evidence type="ECO:0000256" key="2">
    <source>
        <dbReference type="ARBA" id="ARBA00022833"/>
    </source>
</evidence>
<dbReference type="InterPro" id="IPR016154">
    <property type="entry name" value="Heat_shock_Hsp33_C"/>
</dbReference>
<gene>
    <name evidence="6" type="ORF">B0H50_10820</name>
</gene>
<keyword evidence="2" id="KW-0862">Zinc</keyword>
<dbReference type="Proteomes" id="UP000245523">
    <property type="component" value="Unassembled WGS sequence"/>
</dbReference>
<dbReference type="EMBL" id="QGHD01000008">
    <property type="protein sequence ID" value="PWL03178.1"/>
    <property type="molecule type" value="Genomic_DNA"/>
</dbReference>
<protein>
    <submittedName>
        <fullName evidence="6">Molecular chaperone Hsp33</fullName>
    </submittedName>
</protein>
<comment type="caution">
    <text evidence="6">The sequence shown here is derived from an EMBL/GenBank/DDBJ whole genome shotgun (WGS) entry which is preliminary data.</text>
</comment>
<dbReference type="Gene3D" id="3.90.1280.10">
    <property type="entry name" value="HSP33 redox switch-like"/>
    <property type="match status" value="1"/>
</dbReference>
<name>A0ABX5LQG3_9BACT</name>
<organism evidence="6 7">
    <name type="scientific">Hallerella porci</name>
    <dbReference type="NCBI Taxonomy" id="1945871"/>
    <lineage>
        <taxon>Bacteria</taxon>
        <taxon>Pseudomonadati</taxon>
        <taxon>Fibrobacterota</taxon>
        <taxon>Fibrobacteria</taxon>
        <taxon>Fibrobacterales</taxon>
        <taxon>Fibrobacteraceae</taxon>
        <taxon>Hallerella</taxon>
    </lineage>
</organism>
<dbReference type="Gene3D" id="3.55.30.10">
    <property type="entry name" value="Hsp33 domain"/>
    <property type="match status" value="1"/>
</dbReference>
<dbReference type="InterPro" id="IPR000397">
    <property type="entry name" value="Heat_shock_Hsp33"/>
</dbReference>
<keyword evidence="4" id="KW-0143">Chaperone</keyword>
<evidence type="ECO:0000256" key="5">
    <source>
        <dbReference type="ARBA" id="ARBA00023284"/>
    </source>
</evidence>
<accession>A0ABX5LQG3</accession>
<sequence length="295" mass="32877">MQNSSLDRLIRATGSHVPFRLVLADITKSAEEIGKMHGASSEALKLLAETSLASLFLSSSLKFAGTVCVKVSFSGDISFTEADSTPQGLFRAMIPQDEIQKNKQYEPALSPQRFEVVTLDEHGKRVRESIIEAVSESMGRNLSVYMLQSAQTRSAVGIEARLNKNDPQKLDYAVGFYLEPFADIADDELAQLEKQIAKLPAFSEFFDGNQYNLNRLMEAISGEYPTTIVREIKPQPYCPCSKVRSLASLATIPTEDLQDLIQDGKNVELVCEFCRNKYIITPSEIQEILNDRLLK</sequence>
<evidence type="ECO:0000256" key="3">
    <source>
        <dbReference type="ARBA" id="ARBA00023157"/>
    </source>
</evidence>
<dbReference type="InterPro" id="IPR016153">
    <property type="entry name" value="Heat_shock_Hsp33_N"/>
</dbReference>